<evidence type="ECO:0000313" key="1">
    <source>
        <dbReference type="EMBL" id="KAJ8126336.1"/>
    </source>
</evidence>
<gene>
    <name evidence="1" type="ORF">O1611_g7302</name>
</gene>
<accession>A0ACC2JFN6</accession>
<evidence type="ECO:0000313" key="2">
    <source>
        <dbReference type="Proteomes" id="UP001153332"/>
    </source>
</evidence>
<organism evidence="1 2">
    <name type="scientific">Lasiodiplodia mahajangana</name>
    <dbReference type="NCBI Taxonomy" id="1108764"/>
    <lineage>
        <taxon>Eukaryota</taxon>
        <taxon>Fungi</taxon>
        <taxon>Dikarya</taxon>
        <taxon>Ascomycota</taxon>
        <taxon>Pezizomycotina</taxon>
        <taxon>Dothideomycetes</taxon>
        <taxon>Dothideomycetes incertae sedis</taxon>
        <taxon>Botryosphaeriales</taxon>
        <taxon>Botryosphaeriaceae</taxon>
        <taxon>Lasiodiplodia</taxon>
    </lineage>
</organism>
<dbReference type="Proteomes" id="UP001153332">
    <property type="component" value="Unassembled WGS sequence"/>
</dbReference>
<proteinExistence type="predicted"/>
<comment type="caution">
    <text evidence="1">The sequence shown here is derived from an EMBL/GenBank/DDBJ whole genome shotgun (WGS) entry which is preliminary data.</text>
</comment>
<protein>
    <submittedName>
        <fullName evidence="1">Uncharacterized protein</fullName>
    </submittedName>
</protein>
<name>A0ACC2JFN6_9PEZI</name>
<keyword evidence="2" id="KW-1185">Reference proteome</keyword>
<dbReference type="EMBL" id="JAPUUL010001905">
    <property type="protein sequence ID" value="KAJ8126336.1"/>
    <property type="molecule type" value="Genomic_DNA"/>
</dbReference>
<reference evidence="1" key="1">
    <citation type="submission" date="2022-12" db="EMBL/GenBank/DDBJ databases">
        <title>Genome Sequence of Lasiodiplodia mahajangana.</title>
        <authorList>
            <person name="Buettner E."/>
        </authorList>
    </citation>
    <scope>NUCLEOTIDE SEQUENCE</scope>
    <source>
        <strain evidence="1">VT137</strain>
    </source>
</reference>
<sequence length="537" mass="61561">MADLPRRSETHVLKDPADLKKPSKPLPESSLQIDATPLIDCEYRKHAGEVRRRNDRSVRAEPPPPSPAQAQPTNQTQSNRGRNKRVNGVDDDDDSDSDRDRARRSVGDRDDGVTIGKKNRSPSTPNDSLEVRPRHSFGGPSTLMPLTSEEEQRVELHRRMTRQQRDSDGIGALSQGTRVDTEKYILQDKRYMLDVLRNHPEGQQLLCGGPEAIGLKKQWPNTHVFRFQELQMRHYLDESLSRNMADGEDDDDSTPGISKRELLEDIIKEAEEKFVLWWEQFVTPDERTVQGVVQSLHSDAAWLYSGEPQPQGQPEAYTALGGFAARYERRILTQLGLSFLFDEGFSKLHEMIRMMYSWEIDQNVSKFLAIIERLSNSRENGRLSQEYIDWVCDGTPHDLIKHYRQQRLRQIRGGITRDIIEVGSTTQKFYSQGGNLRLAIFKSGTPLSIEPVSALDQEHMGWRRIESQDNEPSLYRYEIDDQLGHVFKVGVDGEVLGLWTPRGEAHWVEEESGRVCSYNDQRSKVKGRPELKIVVHR</sequence>